<gene>
    <name evidence="1" type="ORF">HPB48_015659</name>
</gene>
<accession>A0A9J6GUQ2</accession>
<dbReference type="Proteomes" id="UP000821853">
    <property type="component" value="Unassembled WGS sequence"/>
</dbReference>
<dbReference type="OMA" id="TIKEKWM"/>
<evidence type="ECO:0000313" key="2">
    <source>
        <dbReference type="Proteomes" id="UP000821853"/>
    </source>
</evidence>
<proteinExistence type="predicted"/>
<organism evidence="1 2">
    <name type="scientific">Haemaphysalis longicornis</name>
    <name type="common">Bush tick</name>
    <dbReference type="NCBI Taxonomy" id="44386"/>
    <lineage>
        <taxon>Eukaryota</taxon>
        <taxon>Metazoa</taxon>
        <taxon>Ecdysozoa</taxon>
        <taxon>Arthropoda</taxon>
        <taxon>Chelicerata</taxon>
        <taxon>Arachnida</taxon>
        <taxon>Acari</taxon>
        <taxon>Parasitiformes</taxon>
        <taxon>Ixodida</taxon>
        <taxon>Ixodoidea</taxon>
        <taxon>Ixodidae</taxon>
        <taxon>Haemaphysalinae</taxon>
        <taxon>Haemaphysalis</taxon>
    </lineage>
</organism>
<evidence type="ECO:0000313" key="1">
    <source>
        <dbReference type="EMBL" id="KAH9378915.1"/>
    </source>
</evidence>
<dbReference type="EMBL" id="JABSTR010000009">
    <property type="protein sequence ID" value="KAH9378915.1"/>
    <property type="molecule type" value="Genomic_DNA"/>
</dbReference>
<dbReference type="VEuPathDB" id="VectorBase:HLOH_052244"/>
<dbReference type="AlphaFoldDB" id="A0A9J6GUQ2"/>
<name>A0A9J6GUQ2_HAELO</name>
<reference evidence="1 2" key="1">
    <citation type="journal article" date="2020" name="Cell">
        <title>Large-Scale Comparative Analyses of Tick Genomes Elucidate Their Genetic Diversity and Vector Capacities.</title>
        <authorList>
            <consortium name="Tick Genome and Microbiome Consortium (TIGMIC)"/>
            <person name="Jia N."/>
            <person name="Wang J."/>
            <person name="Shi W."/>
            <person name="Du L."/>
            <person name="Sun Y."/>
            <person name="Zhan W."/>
            <person name="Jiang J.F."/>
            <person name="Wang Q."/>
            <person name="Zhang B."/>
            <person name="Ji P."/>
            <person name="Bell-Sakyi L."/>
            <person name="Cui X.M."/>
            <person name="Yuan T.T."/>
            <person name="Jiang B.G."/>
            <person name="Yang W.F."/>
            <person name="Lam T.T."/>
            <person name="Chang Q.C."/>
            <person name="Ding S.J."/>
            <person name="Wang X.J."/>
            <person name="Zhu J.G."/>
            <person name="Ruan X.D."/>
            <person name="Zhao L."/>
            <person name="Wei J.T."/>
            <person name="Ye R.Z."/>
            <person name="Que T.C."/>
            <person name="Du C.H."/>
            <person name="Zhou Y.H."/>
            <person name="Cheng J.X."/>
            <person name="Dai P.F."/>
            <person name="Guo W.B."/>
            <person name="Han X.H."/>
            <person name="Huang E.J."/>
            <person name="Li L.F."/>
            <person name="Wei W."/>
            <person name="Gao Y.C."/>
            <person name="Liu J.Z."/>
            <person name="Shao H.Z."/>
            <person name="Wang X."/>
            <person name="Wang C.C."/>
            <person name="Yang T.C."/>
            <person name="Huo Q.B."/>
            <person name="Li W."/>
            <person name="Chen H.Y."/>
            <person name="Chen S.E."/>
            <person name="Zhou L.G."/>
            <person name="Ni X.B."/>
            <person name="Tian J.H."/>
            <person name="Sheng Y."/>
            <person name="Liu T."/>
            <person name="Pan Y.S."/>
            <person name="Xia L.Y."/>
            <person name="Li J."/>
            <person name="Zhao F."/>
            <person name="Cao W.C."/>
        </authorList>
    </citation>
    <scope>NUCLEOTIDE SEQUENCE [LARGE SCALE GENOMIC DNA]</scope>
    <source>
        <strain evidence="1">HaeL-2018</strain>
    </source>
</reference>
<comment type="caution">
    <text evidence="1">The sequence shown here is derived from an EMBL/GenBank/DDBJ whole genome shotgun (WGS) entry which is preliminary data.</text>
</comment>
<keyword evidence="2" id="KW-1185">Reference proteome</keyword>
<sequence length="170" mass="18833">MLLPMKDAIISLTAKDDKLLGLNVIVDALQNTVEAVEGSVSFLSKRYDEVLSSAAASQTTSKLLESKVQILETTVSQQAEELQFLHATLNDNEQYSRLCNLAIQCLPMRPAEDLSVVICDSVGQLGIEHSDDDVEAIHRLPEKRDVIPTVLVRVAPLTIKEKWMSCRKQT</sequence>
<protein>
    <submittedName>
        <fullName evidence="1">Uncharacterized protein</fullName>
    </submittedName>
</protein>